<dbReference type="Pfam" id="PF07719">
    <property type="entry name" value="TPR_2"/>
    <property type="match status" value="1"/>
</dbReference>
<dbReference type="SUPFAM" id="SSF48439">
    <property type="entry name" value="Protein prenylyltransferase"/>
    <property type="match status" value="1"/>
</dbReference>
<evidence type="ECO:0000256" key="1">
    <source>
        <dbReference type="ARBA" id="ARBA00022737"/>
    </source>
</evidence>
<evidence type="ECO:0000313" key="5">
    <source>
        <dbReference type="Proteomes" id="UP000664844"/>
    </source>
</evidence>
<dbReference type="InterPro" id="IPR013105">
    <property type="entry name" value="TPR_2"/>
</dbReference>
<keyword evidence="2 3" id="KW-0802">TPR repeat</keyword>
<sequence>MTNDQSPTTNDHRPMTNHQRLLAQQGETARQQGQYDEAIAHFTEAIALNFEYAWAIAHRGETYYQMGQYHKALVDFNRAVELNPNHVWAIAHRGVTYERLERYPETLADLNRVLELKPDYPWAIAYRCRAYEMMGRYEEALQEFDQAIALDETIIKDWVTERGLILSFMGCYSEAMVYYQQALQETPDNHLTLYCIAFTKTRWQGLAAAQVDINKAKAILHRMEKTHDSSAVIYELGGLAALEGQTEMALDYLEKAIFLDYLPRRRALHDLAWLDLHGDPRFQALIAP</sequence>
<dbReference type="Gene3D" id="1.25.40.10">
    <property type="entry name" value="Tetratricopeptide repeat domain"/>
    <property type="match status" value="3"/>
</dbReference>
<dbReference type="PROSITE" id="PS50005">
    <property type="entry name" value="TPR"/>
    <property type="match status" value="5"/>
</dbReference>
<dbReference type="Pfam" id="PF00515">
    <property type="entry name" value="TPR_1"/>
    <property type="match status" value="1"/>
</dbReference>
<evidence type="ECO:0000256" key="3">
    <source>
        <dbReference type="PROSITE-ProRule" id="PRU00339"/>
    </source>
</evidence>
<dbReference type="Pfam" id="PF14559">
    <property type="entry name" value="TPR_19"/>
    <property type="match status" value="1"/>
</dbReference>
<dbReference type="Pfam" id="PF13181">
    <property type="entry name" value="TPR_8"/>
    <property type="match status" value="1"/>
</dbReference>
<evidence type="ECO:0000313" key="4">
    <source>
        <dbReference type="EMBL" id="MBO0347958.1"/>
    </source>
</evidence>
<protein>
    <submittedName>
        <fullName evidence="4">Tetratricopeptide repeat protein</fullName>
    </submittedName>
</protein>
<dbReference type="NCBIfam" id="NF047558">
    <property type="entry name" value="TPR_END_plus"/>
    <property type="match status" value="1"/>
</dbReference>
<dbReference type="InterPro" id="IPR050498">
    <property type="entry name" value="Ycf3"/>
</dbReference>
<feature type="repeat" description="TPR" evidence="3">
    <location>
        <begin position="121"/>
        <end position="154"/>
    </location>
</feature>
<dbReference type="Proteomes" id="UP000664844">
    <property type="component" value="Unassembled WGS sequence"/>
</dbReference>
<dbReference type="PANTHER" id="PTHR44858:SF1">
    <property type="entry name" value="UDP-N-ACETYLGLUCOSAMINE--PEPTIDE N-ACETYLGLUCOSAMINYLTRANSFERASE SPINDLY-RELATED"/>
    <property type="match status" value="1"/>
</dbReference>
<dbReference type="PROSITE" id="PS50293">
    <property type="entry name" value="TPR_REGION"/>
    <property type="match status" value="1"/>
</dbReference>
<organism evidence="4 5">
    <name type="scientific">Phormidium pseudopriestleyi FRX01</name>
    <dbReference type="NCBI Taxonomy" id="1759528"/>
    <lineage>
        <taxon>Bacteria</taxon>
        <taxon>Bacillati</taxon>
        <taxon>Cyanobacteriota</taxon>
        <taxon>Cyanophyceae</taxon>
        <taxon>Oscillatoriophycideae</taxon>
        <taxon>Oscillatoriales</taxon>
        <taxon>Oscillatoriaceae</taxon>
        <taxon>Phormidium</taxon>
    </lineage>
</organism>
<dbReference type="PANTHER" id="PTHR44858">
    <property type="entry name" value="TETRATRICOPEPTIDE REPEAT PROTEIN 6"/>
    <property type="match status" value="1"/>
</dbReference>
<feature type="repeat" description="TPR" evidence="3">
    <location>
        <begin position="87"/>
        <end position="120"/>
    </location>
</feature>
<accession>A0ABS3FLH3</accession>
<dbReference type="InterPro" id="IPR011990">
    <property type="entry name" value="TPR-like_helical_dom_sf"/>
</dbReference>
<feature type="repeat" description="TPR" evidence="3">
    <location>
        <begin position="19"/>
        <end position="52"/>
    </location>
</feature>
<dbReference type="EMBL" id="JAFLQW010000056">
    <property type="protein sequence ID" value="MBO0347958.1"/>
    <property type="molecule type" value="Genomic_DNA"/>
</dbReference>
<keyword evidence="5" id="KW-1185">Reference proteome</keyword>
<reference evidence="4 5" key="1">
    <citation type="submission" date="2021-03" db="EMBL/GenBank/DDBJ databases">
        <title>Metabolic Capacity of the Antarctic Cyanobacterium Phormidium pseudopriestleyi that Sustains Oxygenic Photosynthesis in the Presence of Hydrogen Sulfide.</title>
        <authorList>
            <person name="Lumian J.E."/>
            <person name="Jungblut A.D."/>
            <person name="Dillon M.L."/>
            <person name="Hawes I."/>
            <person name="Doran P.T."/>
            <person name="Mackey T.J."/>
            <person name="Dick G.J."/>
            <person name="Grettenberger C.L."/>
            <person name="Sumner D.Y."/>
        </authorList>
    </citation>
    <scope>NUCLEOTIDE SEQUENCE [LARGE SCALE GENOMIC DNA]</scope>
    <source>
        <strain evidence="4 5">FRX01</strain>
    </source>
</reference>
<feature type="repeat" description="TPR" evidence="3">
    <location>
        <begin position="156"/>
        <end position="189"/>
    </location>
</feature>
<evidence type="ECO:0000256" key="2">
    <source>
        <dbReference type="ARBA" id="ARBA00022803"/>
    </source>
</evidence>
<keyword evidence="1" id="KW-0677">Repeat</keyword>
<name>A0ABS3FLH3_9CYAN</name>
<dbReference type="SMART" id="SM00028">
    <property type="entry name" value="TPR"/>
    <property type="match status" value="6"/>
</dbReference>
<proteinExistence type="predicted"/>
<feature type="repeat" description="TPR" evidence="3">
    <location>
        <begin position="53"/>
        <end position="86"/>
    </location>
</feature>
<dbReference type="InterPro" id="IPR019734">
    <property type="entry name" value="TPR_rpt"/>
</dbReference>
<gene>
    <name evidence="4" type="ORF">J0895_02330</name>
</gene>
<comment type="caution">
    <text evidence="4">The sequence shown here is derived from an EMBL/GenBank/DDBJ whole genome shotgun (WGS) entry which is preliminary data.</text>
</comment>